<dbReference type="PROSITE" id="PS50262">
    <property type="entry name" value="G_PROTEIN_RECEP_F1_2"/>
    <property type="match status" value="1"/>
</dbReference>
<dbReference type="PANTHER" id="PTHR24243:SF208">
    <property type="entry name" value="PYROKININ-1 RECEPTOR"/>
    <property type="match status" value="1"/>
</dbReference>
<dbReference type="PRINTS" id="PR00237">
    <property type="entry name" value="GPCRRHODOPSN"/>
</dbReference>
<evidence type="ECO:0000313" key="10">
    <source>
        <dbReference type="EMBL" id="CAH3182691.1"/>
    </source>
</evidence>
<dbReference type="EMBL" id="CALNXK010000330">
    <property type="protein sequence ID" value="CAH3182691.1"/>
    <property type="molecule type" value="Genomic_DNA"/>
</dbReference>
<evidence type="ECO:0000256" key="8">
    <source>
        <dbReference type="SAM" id="Phobius"/>
    </source>
</evidence>
<accession>A0ABN8RT74</accession>
<gene>
    <name evidence="10" type="ORF">PLOB_00027448</name>
</gene>
<proteinExistence type="predicted"/>
<evidence type="ECO:0000256" key="7">
    <source>
        <dbReference type="ARBA" id="ARBA00023224"/>
    </source>
</evidence>
<keyword evidence="5 8" id="KW-0472">Membrane</keyword>
<dbReference type="InterPro" id="IPR017452">
    <property type="entry name" value="GPCR_Rhodpsn_7TM"/>
</dbReference>
<evidence type="ECO:0000256" key="1">
    <source>
        <dbReference type="ARBA" id="ARBA00004141"/>
    </source>
</evidence>
<name>A0ABN8RT74_9CNID</name>
<keyword evidence="4" id="KW-0297">G-protein coupled receptor</keyword>
<keyword evidence="2 8" id="KW-0812">Transmembrane</keyword>
<dbReference type="SUPFAM" id="SSF81321">
    <property type="entry name" value="Family A G protein-coupled receptor-like"/>
    <property type="match status" value="1"/>
</dbReference>
<keyword evidence="7" id="KW-0807">Transducer</keyword>
<dbReference type="Proteomes" id="UP001159405">
    <property type="component" value="Unassembled WGS sequence"/>
</dbReference>
<protein>
    <recommendedName>
        <fullName evidence="9">G-protein coupled receptors family 1 profile domain-containing protein</fullName>
    </recommendedName>
</protein>
<dbReference type="CDD" id="cd00637">
    <property type="entry name" value="7tm_classA_rhodopsin-like"/>
    <property type="match status" value="1"/>
</dbReference>
<evidence type="ECO:0000256" key="4">
    <source>
        <dbReference type="ARBA" id="ARBA00023040"/>
    </source>
</evidence>
<evidence type="ECO:0000313" key="11">
    <source>
        <dbReference type="Proteomes" id="UP001159405"/>
    </source>
</evidence>
<sequence length="126" mass="13259">MNTTAGVSSSQSFPSLINPVAEKLEKTVAYTPIAVLALAGNSLIGIIVCKTPTLRKPINPLIVNMAMSDLFYPIFLLPVRLAELHVGSCLIGGALGQALGKLHVFLVDVSSLVSIQSLILITVDGF</sequence>
<evidence type="ECO:0000256" key="6">
    <source>
        <dbReference type="ARBA" id="ARBA00023170"/>
    </source>
</evidence>
<comment type="subcellular location">
    <subcellularLocation>
        <location evidence="1">Membrane</location>
        <topology evidence="1">Multi-pass membrane protein</topology>
    </subcellularLocation>
</comment>
<keyword evidence="3 8" id="KW-1133">Transmembrane helix</keyword>
<keyword evidence="6" id="KW-0675">Receptor</keyword>
<evidence type="ECO:0000259" key="9">
    <source>
        <dbReference type="PROSITE" id="PS50262"/>
    </source>
</evidence>
<dbReference type="Gene3D" id="1.20.1070.10">
    <property type="entry name" value="Rhodopsin 7-helix transmembrane proteins"/>
    <property type="match status" value="1"/>
</dbReference>
<reference evidence="10 11" key="1">
    <citation type="submission" date="2022-05" db="EMBL/GenBank/DDBJ databases">
        <authorList>
            <consortium name="Genoscope - CEA"/>
            <person name="William W."/>
        </authorList>
    </citation>
    <scope>NUCLEOTIDE SEQUENCE [LARGE SCALE GENOMIC DNA]</scope>
</reference>
<evidence type="ECO:0000256" key="5">
    <source>
        <dbReference type="ARBA" id="ARBA00023136"/>
    </source>
</evidence>
<evidence type="ECO:0000256" key="2">
    <source>
        <dbReference type="ARBA" id="ARBA00022692"/>
    </source>
</evidence>
<keyword evidence="11" id="KW-1185">Reference proteome</keyword>
<evidence type="ECO:0000256" key="3">
    <source>
        <dbReference type="ARBA" id="ARBA00022989"/>
    </source>
</evidence>
<feature type="domain" description="G-protein coupled receptors family 1 profile" evidence="9">
    <location>
        <begin position="40"/>
        <end position="126"/>
    </location>
</feature>
<feature type="transmembrane region" description="Helical" evidence="8">
    <location>
        <begin position="29"/>
        <end position="49"/>
    </location>
</feature>
<comment type="caution">
    <text evidence="10">The sequence shown here is derived from an EMBL/GenBank/DDBJ whole genome shotgun (WGS) entry which is preliminary data.</text>
</comment>
<organism evidence="10 11">
    <name type="scientific">Porites lobata</name>
    <dbReference type="NCBI Taxonomy" id="104759"/>
    <lineage>
        <taxon>Eukaryota</taxon>
        <taxon>Metazoa</taxon>
        <taxon>Cnidaria</taxon>
        <taxon>Anthozoa</taxon>
        <taxon>Hexacorallia</taxon>
        <taxon>Scleractinia</taxon>
        <taxon>Fungiina</taxon>
        <taxon>Poritidae</taxon>
        <taxon>Porites</taxon>
    </lineage>
</organism>
<dbReference type="Pfam" id="PF00001">
    <property type="entry name" value="7tm_1"/>
    <property type="match status" value="1"/>
</dbReference>
<dbReference type="PANTHER" id="PTHR24243">
    <property type="entry name" value="G-PROTEIN COUPLED RECEPTOR"/>
    <property type="match status" value="1"/>
</dbReference>
<dbReference type="InterPro" id="IPR000276">
    <property type="entry name" value="GPCR_Rhodpsn"/>
</dbReference>